<proteinExistence type="predicted"/>
<feature type="transmembrane region" description="Helical" evidence="1">
    <location>
        <begin position="356"/>
        <end position="376"/>
    </location>
</feature>
<dbReference type="RefSeq" id="WP_239082738.1">
    <property type="nucleotide sequence ID" value="NZ_BOMX01000169.1"/>
</dbReference>
<feature type="transmembrane region" description="Helical" evidence="1">
    <location>
        <begin position="21"/>
        <end position="42"/>
    </location>
</feature>
<protein>
    <recommendedName>
        <fullName evidence="2">DUF418 domain-containing protein</fullName>
    </recommendedName>
</protein>
<keyword evidence="4" id="KW-1185">Reference proteome</keyword>
<feature type="transmembrane region" description="Helical" evidence="1">
    <location>
        <begin position="62"/>
        <end position="85"/>
    </location>
</feature>
<keyword evidence="1" id="KW-1133">Transmembrane helix</keyword>
<evidence type="ECO:0000313" key="4">
    <source>
        <dbReference type="Proteomes" id="UP000320239"/>
    </source>
</evidence>
<dbReference type="PANTHER" id="PTHR30590:SF2">
    <property type="entry name" value="INNER MEMBRANE PROTEIN"/>
    <property type="match status" value="1"/>
</dbReference>
<reference evidence="3 4" key="1">
    <citation type="submission" date="2019-06" db="EMBL/GenBank/DDBJ databases">
        <title>Sequencing the genomes of 1000 actinobacteria strains.</title>
        <authorList>
            <person name="Klenk H.-P."/>
        </authorList>
    </citation>
    <scope>NUCLEOTIDE SEQUENCE [LARGE SCALE GENOMIC DNA]</scope>
    <source>
        <strain evidence="3 4">DSM 43866</strain>
    </source>
</reference>
<feature type="transmembrane region" description="Helical" evidence="1">
    <location>
        <begin position="128"/>
        <end position="145"/>
    </location>
</feature>
<dbReference type="Pfam" id="PF04235">
    <property type="entry name" value="DUF418"/>
    <property type="match status" value="1"/>
</dbReference>
<feature type="transmembrane region" description="Helical" evidence="1">
    <location>
        <begin position="215"/>
        <end position="234"/>
    </location>
</feature>
<dbReference type="EMBL" id="VIWY01000008">
    <property type="protein sequence ID" value="TWG09393.1"/>
    <property type="molecule type" value="Genomic_DNA"/>
</dbReference>
<sequence>MTAAPPLPRTAPEPATSRIGLVDALRGFALFGILAVNITYFGSPFQGTGIADPAHHGALDTAVHLAVTALFETKFFLLFSFLFGYSFTLQMDSAARRGARITRRFPRRLAGLFVIGAAHAVLLFPGDILTTYALLGVVLLVLRRLRPRRALWVAAGLLVLAAAAYALLAIALHASGGAGGPDPAAAGRALATGAAYRGGPGEVIAQHLRDLPDTAALLLLFQAPAALAMFLAGLAAGTRRALADAGRHRRRLRWIMVAGLSVGLPAGALYAYVETYRAGTPAELAVLALDLLAAPALAAAYGAAVLLAGTARPRLAAALAPAGRMALSNYLFQSLVCSLLFTGYGAALTGRLGPPAVFAVAVALFAVQLPLSAWWLRRHRYGPVEWLLRMVTNAEVPPWRITR</sequence>
<feature type="transmembrane region" description="Helical" evidence="1">
    <location>
        <begin position="254"/>
        <end position="273"/>
    </location>
</feature>
<dbReference type="PANTHER" id="PTHR30590">
    <property type="entry name" value="INNER MEMBRANE PROTEIN"/>
    <property type="match status" value="1"/>
</dbReference>
<evidence type="ECO:0000256" key="1">
    <source>
        <dbReference type="SAM" id="Phobius"/>
    </source>
</evidence>
<accession>A0A561VCR0</accession>
<evidence type="ECO:0000259" key="2">
    <source>
        <dbReference type="Pfam" id="PF04235"/>
    </source>
</evidence>
<evidence type="ECO:0000313" key="3">
    <source>
        <dbReference type="EMBL" id="TWG09393.1"/>
    </source>
</evidence>
<dbReference type="InterPro" id="IPR007349">
    <property type="entry name" value="DUF418"/>
</dbReference>
<feature type="domain" description="DUF418" evidence="2">
    <location>
        <begin position="237"/>
        <end position="393"/>
    </location>
</feature>
<dbReference type="InterPro" id="IPR052529">
    <property type="entry name" value="Bact_Transport_Assoc"/>
</dbReference>
<feature type="transmembrane region" description="Helical" evidence="1">
    <location>
        <begin position="152"/>
        <end position="174"/>
    </location>
</feature>
<name>A0A561VCR0_ACTTI</name>
<keyword evidence="1" id="KW-0472">Membrane</keyword>
<gene>
    <name evidence="3" type="ORF">FHX34_108108</name>
</gene>
<feature type="transmembrane region" description="Helical" evidence="1">
    <location>
        <begin position="285"/>
        <end position="309"/>
    </location>
</feature>
<organism evidence="3 4">
    <name type="scientific">Actinoplanes teichomyceticus</name>
    <dbReference type="NCBI Taxonomy" id="1867"/>
    <lineage>
        <taxon>Bacteria</taxon>
        <taxon>Bacillati</taxon>
        <taxon>Actinomycetota</taxon>
        <taxon>Actinomycetes</taxon>
        <taxon>Micromonosporales</taxon>
        <taxon>Micromonosporaceae</taxon>
        <taxon>Actinoplanes</taxon>
    </lineage>
</organism>
<feature type="transmembrane region" description="Helical" evidence="1">
    <location>
        <begin position="330"/>
        <end position="350"/>
    </location>
</feature>
<feature type="transmembrane region" description="Helical" evidence="1">
    <location>
        <begin position="105"/>
        <end position="122"/>
    </location>
</feature>
<dbReference type="AlphaFoldDB" id="A0A561VCR0"/>
<keyword evidence="1" id="KW-0812">Transmembrane</keyword>
<comment type="caution">
    <text evidence="3">The sequence shown here is derived from an EMBL/GenBank/DDBJ whole genome shotgun (WGS) entry which is preliminary data.</text>
</comment>
<dbReference type="Proteomes" id="UP000320239">
    <property type="component" value="Unassembled WGS sequence"/>
</dbReference>